<evidence type="ECO:0000256" key="3">
    <source>
        <dbReference type="ARBA" id="ARBA00023002"/>
    </source>
</evidence>
<dbReference type="PANTHER" id="PTHR32332">
    <property type="entry name" value="2-NITROPROPANE DIOXYGENASE"/>
    <property type="match status" value="1"/>
</dbReference>
<dbReference type="EMBL" id="JAKWBI020000030">
    <property type="protein sequence ID" value="KAJ2905522.1"/>
    <property type="molecule type" value="Genomic_DNA"/>
</dbReference>
<accession>A0AAD5WUV3</accession>
<dbReference type="AlphaFoldDB" id="A0AAD5WUV3"/>
<evidence type="ECO:0000313" key="4">
    <source>
        <dbReference type="EMBL" id="KAJ2905522.1"/>
    </source>
</evidence>
<dbReference type="PANTHER" id="PTHR32332:SF34">
    <property type="entry name" value="2-NITROPROPANE DIOXYGENASE FAMILY, PUTATIVE-RELATED"/>
    <property type="match status" value="1"/>
</dbReference>
<dbReference type="CDD" id="cd04730">
    <property type="entry name" value="NPD_like"/>
    <property type="match status" value="1"/>
</dbReference>
<comment type="caution">
    <text evidence="4">The sequence shown here is derived from an EMBL/GenBank/DDBJ whole genome shotgun (WGS) entry which is preliminary data.</text>
</comment>
<dbReference type="Proteomes" id="UP001201980">
    <property type="component" value="Unassembled WGS sequence"/>
</dbReference>
<sequence length="310" mass="32866">MSPPTLQKWYPHLQSPVVVSAPMLGVSNGKLAAAVSEAGGLGFIPGGSSFEKGSVHYTALSKSLQDATERLAPKEGELLKVGVGMITCSPPSFPHFETSTVPLLEGYRVSALWLFAPAPPNHEGNSIHEEFVKKVRGRGEWGQKVKVWVQVGTVAAARQAVRDGVDVVVAQGVDAGGHQFAAGAGTVGLVPEAVDAVQEEAGKMGREVVVVAAGGITDGRGVFVVAHESDAQGFKKKNLINANDGGVSTVKSNFHDDIQSTTIWPRFYDGRGLINPGYIDLQSGVSMDENLKRFKEAKESGDMSRMVTWS</sequence>
<dbReference type="GO" id="GO:0018580">
    <property type="term" value="F:nitronate monooxygenase activity"/>
    <property type="evidence" value="ECO:0007669"/>
    <property type="project" value="InterPro"/>
</dbReference>
<keyword evidence="1" id="KW-0285">Flavoprotein</keyword>
<reference evidence="4" key="1">
    <citation type="submission" date="2022-07" db="EMBL/GenBank/DDBJ databases">
        <title>Draft genome sequence of Zalerion maritima ATCC 34329, a (micro)plastics degrading marine fungus.</title>
        <authorList>
            <person name="Paco A."/>
            <person name="Goncalves M.F.M."/>
            <person name="Rocha-Santos T.A.P."/>
            <person name="Alves A."/>
        </authorList>
    </citation>
    <scope>NUCLEOTIDE SEQUENCE</scope>
    <source>
        <strain evidence="4">ATCC 34329</strain>
    </source>
</reference>
<evidence type="ECO:0008006" key="6">
    <source>
        <dbReference type="Google" id="ProtNLM"/>
    </source>
</evidence>
<dbReference type="InterPro" id="IPR013785">
    <property type="entry name" value="Aldolase_TIM"/>
</dbReference>
<keyword evidence="3" id="KW-0560">Oxidoreductase</keyword>
<dbReference type="InterPro" id="IPR004136">
    <property type="entry name" value="NMO"/>
</dbReference>
<dbReference type="SUPFAM" id="SSF51412">
    <property type="entry name" value="Inosine monophosphate dehydrogenase (IMPDH)"/>
    <property type="match status" value="1"/>
</dbReference>
<dbReference type="Gene3D" id="3.20.20.70">
    <property type="entry name" value="Aldolase class I"/>
    <property type="match status" value="1"/>
</dbReference>
<dbReference type="Pfam" id="PF03060">
    <property type="entry name" value="NMO"/>
    <property type="match status" value="1"/>
</dbReference>
<keyword evidence="5" id="KW-1185">Reference proteome</keyword>
<protein>
    <recommendedName>
        <fullName evidence="6">Nitronate monooxygenase domain-containing protein</fullName>
    </recommendedName>
</protein>
<name>A0AAD5WUV3_9PEZI</name>
<evidence type="ECO:0000256" key="2">
    <source>
        <dbReference type="ARBA" id="ARBA00022643"/>
    </source>
</evidence>
<evidence type="ECO:0000313" key="5">
    <source>
        <dbReference type="Proteomes" id="UP001201980"/>
    </source>
</evidence>
<organism evidence="4 5">
    <name type="scientific">Zalerion maritima</name>
    <dbReference type="NCBI Taxonomy" id="339359"/>
    <lineage>
        <taxon>Eukaryota</taxon>
        <taxon>Fungi</taxon>
        <taxon>Dikarya</taxon>
        <taxon>Ascomycota</taxon>
        <taxon>Pezizomycotina</taxon>
        <taxon>Sordariomycetes</taxon>
        <taxon>Lulworthiomycetidae</taxon>
        <taxon>Lulworthiales</taxon>
        <taxon>Lulworthiaceae</taxon>
        <taxon>Zalerion</taxon>
    </lineage>
</organism>
<proteinExistence type="predicted"/>
<keyword evidence="2" id="KW-0288">FMN</keyword>
<evidence type="ECO:0000256" key="1">
    <source>
        <dbReference type="ARBA" id="ARBA00022630"/>
    </source>
</evidence>
<gene>
    <name evidence="4" type="ORF">MKZ38_005166</name>
</gene>